<accession>A0A916J9J0</accession>
<protein>
    <submittedName>
        <fullName evidence="1">Uncharacterized protein</fullName>
    </submittedName>
</protein>
<reference evidence="1" key="1">
    <citation type="submission" date="2021-04" db="EMBL/GenBank/DDBJ databases">
        <authorList>
            <person name="Rodrigo-Torres L."/>
            <person name="Arahal R. D."/>
            <person name="Lucena T."/>
        </authorList>
    </citation>
    <scope>NUCLEOTIDE SEQUENCE</scope>
    <source>
        <strain evidence="1">CECT 9275</strain>
    </source>
</reference>
<gene>
    <name evidence="1" type="ORF">DYBT9275_01733</name>
</gene>
<dbReference type="Proteomes" id="UP000680038">
    <property type="component" value="Unassembled WGS sequence"/>
</dbReference>
<dbReference type="AlphaFoldDB" id="A0A916J9J0"/>
<evidence type="ECO:0000313" key="2">
    <source>
        <dbReference type="Proteomes" id="UP000680038"/>
    </source>
</evidence>
<sequence length="78" mass="8995">MRENHFPCPVDIDPGHVKTPFVTSFKINPTATQNIFFIHFLSVHGELKFSLSFLLVENFSIYQILLLFQRGTISENIV</sequence>
<name>A0A916J9J0_9BACT</name>
<evidence type="ECO:0000313" key="1">
    <source>
        <dbReference type="EMBL" id="CAG4997275.1"/>
    </source>
</evidence>
<comment type="caution">
    <text evidence="1">The sequence shown here is derived from an EMBL/GenBank/DDBJ whole genome shotgun (WGS) entry which is preliminary data.</text>
</comment>
<keyword evidence="2" id="KW-1185">Reference proteome</keyword>
<dbReference type="EMBL" id="CAJRAF010000002">
    <property type="protein sequence ID" value="CAG4997275.1"/>
    <property type="molecule type" value="Genomic_DNA"/>
</dbReference>
<organism evidence="1 2">
    <name type="scientific">Dyadobacter helix</name>
    <dbReference type="NCBI Taxonomy" id="2822344"/>
    <lineage>
        <taxon>Bacteria</taxon>
        <taxon>Pseudomonadati</taxon>
        <taxon>Bacteroidota</taxon>
        <taxon>Cytophagia</taxon>
        <taxon>Cytophagales</taxon>
        <taxon>Spirosomataceae</taxon>
        <taxon>Dyadobacter</taxon>
    </lineage>
</organism>
<proteinExistence type="predicted"/>